<evidence type="ECO:0000259" key="2">
    <source>
        <dbReference type="Pfam" id="PF08327"/>
    </source>
</evidence>
<organism evidence="3 4">
    <name type="scientific">Paenibacillus beijingensis</name>
    <dbReference type="NCBI Taxonomy" id="1126833"/>
    <lineage>
        <taxon>Bacteria</taxon>
        <taxon>Bacillati</taxon>
        <taxon>Bacillota</taxon>
        <taxon>Bacilli</taxon>
        <taxon>Bacillales</taxon>
        <taxon>Paenibacillaceae</taxon>
        <taxon>Paenibacillus</taxon>
    </lineage>
</organism>
<evidence type="ECO:0000313" key="4">
    <source>
        <dbReference type="Proteomes" id="UP000032633"/>
    </source>
</evidence>
<reference evidence="3 4" key="1">
    <citation type="journal article" date="2015" name="J. Biotechnol.">
        <title>Complete genome sequence of Paenibacillus beijingensis 7188(T) (=DSM 24997(T)), a novel rhizobacterium from jujube garden soil.</title>
        <authorList>
            <person name="Kwak Y."/>
            <person name="Shin J.H."/>
        </authorList>
    </citation>
    <scope>NUCLEOTIDE SEQUENCE [LARGE SCALE GENOMIC DNA]</scope>
    <source>
        <strain evidence="3 4">DSM 24997</strain>
    </source>
</reference>
<dbReference type="InterPro" id="IPR013538">
    <property type="entry name" value="ASHA1/2-like_C"/>
</dbReference>
<name>A0A0D5NK23_9BACL</name>
<dbReference type="InterPro" id="IPR023393">
    <property type="entry name" value="START-like_dom_sf"/>
</dbReference>
<dbReference type="RefSeq" id="WP_045670781.1">
    <property type="nucleotide sequence ID" value="NZ_CP011058.1"/>
</dbReference>
<dbReference type="SUPFAM" id="SSF55961">
    <property type="entry name" value="Bet v1-like"/>
    <property type="match status" value="1"/>
</dbReference>
<dbReference type="EMBL" id="CP011058">
    <property type="protein sequence ID" value="AJY75352.1"/>
    <property type="molecule type" value="Genomic_DNA"/>
</dbReference>
<reference evidence="4" key="2">
    <citation type="submission" date="2015-03" db="EMBL/GenBank/DDBJ databases">
        <title>Genome sequence of Paenibacillus beijingensis strain DSM 24997T.</title>
        <authorList>
            <person name="Kwak Y."/>
            <person name="Shin J.-H."/>
        </authorList>
    </citation>
    <scope>NUCLEOTIDE SEQUENCE [LARGE SCALE GENOMIC DNA]</scope>
    <source>
        <strain evidence="4">DSM 24997</strain>
    </source>
</reference>
<accession>A0A0D5NK23</accession>
<dbReference type="OrthoDB" id="118413at2"/>
<evidence type="ECO:0000313" key="3">
    <source>
        <dbReference type="EMBL" id="AJY75352.1"/>
    </source>
</evidence>
<dbReference type="Proteomes" id="UP000032633">
    <property type="component" value="Chromosome"/>
</dbReference>
<dbReference type="AlphaFoldDB" id="A0A0D5NK23"/>
<gene>
    <name evidence="3" type="ORF">VN24_13190</name>
</gene>
<dbReference type="Gene3D" id="3.30.530.20">
    <property type="match status" value="1"/>
</dbReference>
<evidence type="ECO:0000256" key="1">
    <source>
        <dbReference type="ARBA" id="ARBA00006817"/>
    </source>
</evidence>
<keyword evidence="4" id="KW-1185">Reference proteome</keyword>
<feature type="domain" description="Activator of Hsp90 ATPase homologue 1/2-like C-terminal" evidence="2">
    <location>
        <begin position="26"/>
        <end position="170"/>
    </location>
</feature>
<sequence>MTNENVVNSMTTKVEDRHLLLERVFDAPRELVFKVFSEAEHLKHWWGPRGWTLTVCNIDFRPGGIWHYCMKCMDKNQGDFYGFESWGKAVYQEIIEAEKIVYVDYFSDAEGNEAEGMPSTLVTMTFEEHEGKTKLVSEAYYDTAEALKTVLEMGMEQGIRETWDRLAEHLDEIQKG</sequence>
<dbReference type="Pfam" id="PF08327">
    <property type="entry name" value="AHSA1"/>
    <property type="match status" value="1"/>
</dbReference>
<dbReference type="KEGG" id="pbj:VN24_13190"/>
<dbReference type="HOGENOM" id="CLU_108923_6_3_9"/>
<comment type="similarity">
    <text evidence="1">Belongs to the AHA1 family.</text>
</comment>
<proteinExistence type="inferred from homology"/>
<dbReference type="PATRIC" id="fig|1126833.4.peg.2875"/>
<protein>
    <submittedName>
        <fullName evidence="3">ATPase</fullName>
    </submittedName>
</protein>
<dbReference type="STRING" id="1126833.VN24_13190"/>